<reference evidence="14" key="1">
    <citation type="submission" date="2011-03" db="EMBL/GenBank/DDBJ databases">
        <authorList>
            <person name="Voget S."/>
            <person name="Streit W.R."/>
            <person name="Jaeger K.E."/>
            <person name="Daniel R."/>
        </authorList>
    </citation>
    <scope>NUCLEOTIDE SEQUENCE [LARGE SCALE GENOMIC DNA]</scope>
    <source>
        <strain evidence="14">PG1</strain>
    </source>
</reference>
<evidence type="ECO:0000259" key="11">
    <source>
        <dbReference type="PROSITE" id="PS51192"/>
    </source>
</evidence>
<dbReference type="Pfam" id="PF08494">
    <property type="entry name" value="DEAD_assoc"/>
    <property type="match status" value="1"/>
</dbReference>
<dbReference type="GO" id="GO:0016887">
    <property type="term" value="F:ATP hydrolysis activity"/>
    <property type="evidence" value="ECO:0007669"/>
    <property type="project" value="TreeGrafter"/>
</dbReference>
<dbReference type="KEGG" id="bgp:BGL_2c20740"/>
<organism evidence="13 14">
    <name type="scientific">Burkholderia plantarii</name>
    <dbReference type="NCBI Taxonomy" id="41899"/>
    <lineage>
        <taxon>Bacteria</taxon>
        <taxon>Pseudomonadati</taxon>
        <taxon>Pseudomonadota</taxon>
        <taxon>Betaproteobacteria</taxon>
        <taxon>Burkholderiales</taxon>
        <taxon>Burkholderiaceae</taxon>
        <taxon>Burkholderia</taxon>
    </lineage>
</organism>
<dbReference type="Gene3D" id="3.40.50.300">
    <property type="entry name" value="P-loop containing nucleotide triphosphate hydrolases"/>
    <property type="match status" value="2"/>
</dbReference>
<feature type="compositionally biased region" description="Acidic residues" evidence="10">
    <location>
        <begin position="9"/>
        <end position="21"/>
    </location>
</feature>
<dbReference type="InterPro" id="IPR026362">
    <property type="entry name" value="DEXH_lig_assoc"/>
</dbReference>
<comment type="similarity">
    <text evidence="9">Belongs to the Lhr helicase family. Lhr-Core subfamily.</text>
</comment>
<evidence type="ECO:0000256" key="3">
    <source>
        <dbReference type="ARBA" id="ARBA00022801"/>
    </source>
</evidence>
<dbReference type="SMART" id="SM00490">
    <property type="entry name" value="HELICc"/>
    <property type="match status" value="1"/>
</dbReference>
<dbReference type="PROSITE" id="PS51192">
    <property type="entry name" value="HELICASE_ATP_BIND_1"/>
    <property type="match status" value="1"/>
</dbReference>
<dbReference type="SMART" id="SM00487">
    <property type="entry name" value="DEXDc"/>
    <property type="match status" value="1"/>
</dbReference>
<evidence type="ECO:0000256" key="6">
    <source>
        <dbReference type="ARBA" id="ARBA00023125"/>
    </source>
</evidence>
<dbReference type="HOGENOM" id="CLU_002025_0_1_4"/>
<dbReference type="GO" id="GO:0003677">
    <property type="term" value="F:DNA binding"/>
    <property type="evidence" value="ECO:0007669"/>
    <property type="project" value="UniProtKB-KW"/>
</dbReference>
<evidence type="ECO:0000256" key="7">
    <source>
        <dbReference type="ARBA" id="ARBA00023204"/>
    </source>
</evidence>
<dbReference type="Pfam" id="PF00270">
    <property type="entry name" value="DEAD"/>
    <property type="match status" value="1"/>
</dbReference>
<dbReference type="Proteomes" id="UP000031838">
    <property type="component" value="Chromosome 2"/>
</dbReference>
<dbReference type="InterPro" id="IPR052511">
    <property type="entry name" value="ATP-dep_Helicase"/>
</dbReference>
<name>A0A0B6S386_BURPL</name>
<dbReference type="InterPro" id="IPR045628">
    <property type="entry name" value="Lhr_WH_dom"/>
</dbReference>
<keyword evidence="14" id="KW-1185">Reference proteome</keyword>
<feature type="region of interest" description="Disordered" evidence="10">
    <location>
        <begin position="1"/>
        <end position="55"/>
    </location>
</feature>
<feature type="compositionally biased region" description="Basic and acidic residues" evidence="10">
    <location>
        <begin position="159"/>
        <end position="169"/>
    </location>
</feature>
<dbReference type="InterPro" id="IPR027417">
    <property type="entry name" value="P-loop_NTPase"/>
</dbReference>
<dbReference type="PROSITE" id="PS51194">
    <property type="entry name" value="HELICASE_CTER"/>
    <property type="match status" value="1"/>
</dbReference>
<feature type="compositionally biased region" description="Basic residues" evidence="10">
    <location>
        <begin position="40"/>
        <end position="52"/>
    </location>
</feature>
<protein>
    <submittedName>
        <fullName evidence="13">ATP-dependent RNA helicase DEAD/DEAH box family</fullName>
    </submittedName>
</protein>
<evidence type="ECO:0000313" key="14">
    <source>
        <dbReference type="Proteomes" id="UP000031838"/>
    </source>
</evidence>
<dbReference type="GO" id="GO:0004386">
    <property type="term" value="F:helicase activity"/>
    <property type="evidence" value="ECO:0007669"/>
    <property type="project" value="UniProtKB-KW"/>
</dbReference>
<feature type="compositionally biased region" description="Basic and acidic residues" evidence="10">
    <location>
        <begin position="180"/>
        <end position="193"/>
    </location>
</feature>
<dbReference type="PANTHER" id="PTHR47962">
    <property type="entry name" value="ATP-DEPENDENT HELICASE LHR-RELATED-RELATED"/>
    <property type="match status" value="1"/>
</dbReference>
<dbReference type="RefSeq" id="WP_063932002.1">
    <property type="nucleotide sequence ID" value="NZ_CP002581.1"/>
</dbReference>
<evidence type="ECO:0000313" key="13">
    <source>
        <dbReference type="EMBL" id="AJK50138.1"/>
    </source>
</evidence>
<sequence length="976" mass="106451">MSGARGFDEPDEPDEPDGGDGGDDRAASPDAPDAPDAQRRRSRAPRGRRIPRTRAAQAKLDAVAEAFRPVPFAFDAAAARRPIGERIAAWLAAQDRQPFAFQQEVWREIARGASGLLHATTGAGKTWAVWLGALAAYAGEEARRGSGAAAPEAGGADFEDSHAERRDEQAPDAQASDAQASDRRDSDPRDPKARGSKRQAATAKPTAQAVLAAVRRASLPAPLTVLWITPMRALAADSARALQAVVSGLGVPWSVGLRTGDTPSAERGRQNRRMPSALVTTPESLSLLLTRADARETLARLRLVVVDEWHELLGNKRGTQTQLAIARLANWRPELQVWGLSATLGNLALAHDALLHAVRTPRVVVRGAQPKPLVVDTLIPETIERFPWGGHLGTRQVGTVADEIDAARSSLVFTNTRSQAESWYQALLERRPDWAGLIALHHGSLDQSVRDWVELGLKNGKLKAVVCTSSLDLGVDFLPVERVFQIGSPKGVARLMQRAGRSGHAPGRTSRVTIVPTHALELVEAAAARWAIGAGRIEGREMPLKPLDVLVQHLVTVAIGGGFTPRALYDEVRTAYAYRDLTQAEFDWALAFVERGGASLSAYPDYHRVAADADGVYRVPREDLARRHRNNVGTIVANVSIHVAWLAGGRIGTMEESFISRLKPGDVFMFAGRALELVRVRDMTAYVRRAARSRGALPQWAGSRMPLSSELADAVLVMLARASDGEAGGEPEMRAVAPLLELQARWSALPGPGVLVAERVRTREGHHLFCYPFAGRMAHVGLGALIAWRVARDRPSTFSISMNDYGFELLSAQPFDWPALIDGGLFSPDGLEHDILASLNASELAARRFREIARVSGLVFQGHPGQQKSARQLQASSSLFYEVFRQHDGANLLLAQADREVMLEELELRRIRDALERMRESRLVLTQPAKPTPFAFPLIVARLREKVSTEQLADRVERMLAALENTARREAAHDRD</sequence>
<dbReference type="Pfam" id="PF00271">
    <property type="entry name" value="Helicase_C"/>
    <property type="match status" value="1"/>
</dbReference>
<keyword evidence="2" id="KW-0227">DNA damage</keyword>
<keyword evidence="4 13" id="KW-0347">Helicase</keyword>
<evidence type="ECO:0000256" key="10">
    <source>
        <dbReference type="SAM" id="MobiDB-lite"/>
    </source>
</evidence>
<dbReference type="PANTHER" id="PTHR47962:SF3">
    <property type="entry name" value="LARGE ATP-DEPENDENT HELICASE-RELATED PROTEIN"/>
    <property type="match status" value="1"/>
</dbReference>
<dbReference type="SUPFAM" id="SSF52540">
    <property type="entry name" value="P-loop containing nucleoside triphosphate hydrolases"/>
    <property type="match status" value="2"/>
</dbReference>
<evidence type="ECO:0000256" key="8">
    <source>
        <dbReference type="ARBA" id="ARBA00023235"/>
    </source>
</evidence>
<dbReference type="NCBIfam" id="TIGR04121">
    <property type="entry name" value="DEXH_lig_assoc"/>
    <property type="match status" value="1"/>
</dbReference>
<dbReference type="InterPro" id="IPR013701">
    <property type="entry name" value="Lhr-like_DEAD/DEAH_assoc"/>
</dbReference>
<keyword evidence="8" id="KW-0413">Isomerase</keyword>
<dbReference type="AlphaFoldDB" id="A0A0B6S386"/>
<dbReference type="CDD" id="cd18796">
    <property type="entry name" value="SF2_C_LHR"/>
    <property type="match status" value="1"/>
</dbReference>
<reference evidence="13 14" key="2">
    <citation type="journal article" date="2016" name="Appl. Microbiol. Biotechnol.">
        <title>Mutations improving production and secretion of extracellular lipase by Burkholderia glumae PG1.</title>
        <authorList>
            <person name="Knapp A."/>
            <person name="Voget S."/>
            <person name="Gao R."/>
            <person name="Zaburannyi N."/>
            <person name="Krysciak D."/>
            <person name="Breuer M."/>
            <person name="Hauer B."/>
            <person name="Streit W.R."/>
            <person name="Muller R."/>
            <person name="Daniel R."/>
            <person name="Jaeger K.E."/>
        </authorList>
    </citation>
    <scope>NUCLEOTIDE SEQUENCE [LARGE SCALE GENOMIC DNA]</scope>
    <source>
        <strain evidence="13 14">PG1</strain>
    </source>
</reference>
<keyword evidence="7" id="KW-0234">DNA repair</keyword>
<keyword evidence="5" id="KW-0067">ATP-binding</keyword>
<evidence type="ECO:0000256" key="2">
    <source>
        <dbReference type="ARBA" id="ARBA00022763"/>
    </source>
</evidence>
<evidence type="ECO:0000256" key="9">
    <source>
        <dbReference type="ARBA" id="ARBA00093467"/>
    </source>
</evidence>
<feature type="domain" description="Helicase C-terminal" evidence="12">
    <location>
        <begin position="399"/>
        <end position="550"/>
    </location>
</feature>
<dbReference type="GO" id="GO:0005524">
    <property type="term" value="F:ATP binding"/>
    <property type="evidence" value="ECO:0007669"/>
    <property type="project" value="UniProtKB-KW"/>
</dbReference>
<evidence type="ECO:0000256" key="1">
    <source>
        <dbReference type="ARBA" id="ARBA00022741"/>
    </source>
</evidence>
<dbReference type="EMBL" id="CP002581">
    <property type="protein sequence ID" value="AJK50138.1"/>
    <property type="molecule type" value="Genomic_DNA"/>
</dbReference>
<evidence type="ECO:0000256" key="5">
    <source>
        <dbReference type="ARBA" id="ARBA00022840"/>
    </source>
</evidence>
<dbReference type="GO" id="GO:0006281">
    <property type="term" value="P:DNA repair"/>
    <property type="evidence" value="ECO:0007669"/>
    <property type="project" value="UniProtKB-KW"/>
</dbReference>
<dbReference type="InterPro" id="IPR017170">
    <property type="entry name" value="Lhr-like"/>
</dbReference>
<feature type="compositionally biased region" description="Low complexity" evidence="10">
    <location>
        <begin position="146"/>
        <end position="156"/>
    </location>
</feature>
<accession>A0A0B6S386</accession>
<keyword evidence="6" id="KW-0238">DNA-binding</keyword>
<dbReference type="InterPro" id="IPR014001">
    <property type="entry name" value="Helicase_ATP-bd"/>
</dbReference>
<keyword evidence="1" id="KW-0547">Nucleotide-binding</keyword>
<evidence type="ECO:0000256" key="4">
    <source>
        <dbReference type="ARBA" id="ARBA00022806"/>
    </source>
</evidence>
<dbReference type="Pfam" id="PF19306">
    <property type="entry name" value="WHD_Lhr"/>
    <property type="match status" value="1"/>
</dbReference>
<evidence type="ECO:0000259" key="12">
    <source>
        <dbReference type="PROSITE" id="PS51194"/>
    </source>
</evidence>
<gene>
    <name evidence="13" type="ORF">BGL_2c20740</name>
</gene>
<dbReference type="InterPro" id="IPR011545">
    <property type="entry name" value="DEAD/DEAH_box_helicase_dom"/>
</dbReference>
<dbReference type="PIRSF" id="PIRSF037307">
    <property type="entry name" value="Lhr-like_helic_prd"/>
    <property type="match status" value="1"/>
</dbReference>
<proteinExistence type="inferred from homology"/>
<dbReference type="InterPro" id="IPR001650">
    <property type="entry name" value="Helicase_C-like"/>
</dbReference>
<keyword evidence="3" id="KW-0378">Hydrolase</keyword>
<feature type="domain" description="Helicase ATP-binding" evidence="11">
    <location>
        <begin position="190"/>
        <end position="362"/>
    </location>
</feature>
<feature type="region of interest" description="Disordered" evidence="10">
    <location>
        <begin position="146"/>
        <end position="206"/>
    </location>
</feature>